<gene>
    <name evidence="7" type="ORF">BVC80_1821g66</name>
</gene>
<evidence type="ECO:0000256" key="5">
    <source>
        <dbReference type="ARBA" id="ARBA00023136"/>
    </source>
</evidence>
<dbReference type="SMART" id="SM00369">
    <property type="entry name" value="LRR_TYP"/>
    <property type="match status" value="4"/>
</dbReference>
<sequence>MSNLFFILLLLIFSLFINLQALTLPADISALQAFKAAIKPTTIPSWSCLGSWNFTFDPCSLPHRTHFICGITCNSDSTRITSIVLDPVGYSGTLSPLISTLTQITHIDLSENSFYGPIPSSISSLSNLETLTLRFNTFSGTLPPSLTSLKTLKSLDISHNTITGTLPNTFNSLSSLRSMDLSFNKFTGSLPKLPPNIAELAIKANSLSGFLSESSFQGLNHLEVVELSANFFTGSLKGWFFLLPSLQQVNLSNNSLTSVEIWKPTNPRSDLVAVDLGFNKLEGFLPVNFKKFPILSSLSLRYNKFRGPIPYGNKLSLRRLFLDGNFLNGKVPSRFFSNGSSSSGSISGSFADNCLESCPSSSQLCLPSQKPISVCKQAYGRRPRA</sequence>
<feature type="signal peptide" evidence="6">
    <location>
        <begin position="1"/>
        <end position="21"/>
    </location>
</feature>
<comment type="subcellular location">
    <subcellularLocation>
        <location evidence="1">Membrane</location>
    </subcellularLocation>
</comment>
<keyword evidence="8" id="KW-1185">Reference proteome</keyword>
<feature type="chain" id="PRO_5011990064" evidence="6">
    <location>
        <begin position="22"/>
        <end position="385"/>
    </location>
</feature>
<dbReference type="InterPro" id="IPR001611">
    <property type="entry name" value="Leu-rich_rpt"/>
</dbReference>
<dbReference type="STRING" id="56857.A0A200QZK3"/>
<dbReference type="PRINTS" id="PR00019">
    <property type="entry name" value="LEURICHRPT"/>
</dbReference>
<evidence type="ECO:0000256" key="1">
    <source>
        <dbReference type="ARBA" id="ARBA00004370"/>
    </source>
</evidence>
<dbReference type="EMBL" id="MVGT01000729">
    <property type="protein sequence ID" value="OVA15903.1"/>
    <property type="molecule type" value="Genomic_DNA"/>
</dbReference>
<dbReference type="SUPFAM" id="SSF52058">
    <property type="entry name" value="L domain-like"/>
    <property type="match status" value="1"/>
</dbReference>
<dbReference type="OMA" id="PPWSCLA"/>
<evidence type="ECO:0000256" key="2">
    <source>
        <dbReference type="ARBA" id="ARBA00022614"/>
    </source>
</evidence>
<dbReference type="GO" id="GO:0016020">
    <property type="term" value="C:membrane"/>
    <property type="evidence" value="ECO:0007669"/>
    <property type="project" value="UniProtKB-SubCell"/>
</dbReference>
<dbReference type="Pfam" id="PF13855">
    <property type="entry name" value="LRR_8"/>
    <property type="match status" value="2"/>
</dbReference>
<evidence type="ECO:0000256" key="4">
    <source>
        <dbReference type="ARBA" id="ARBA00022737"/>
    </source>
</evidence>
<dbReference type="Pfam" id="PF00560">
    <property type="entry name" value="LRR_1"/>
    <property type="match status" value="1"/>
</dbReference>
<name>A0A200QZK3_MACCD</name>
<keyword evidence="5" id="KW-0472">Membrane</keyword>
<accession>A0A200QZK3</accession>
<dbReference type="OrthoDB" id="676979at2759"/>
<dbReference type="InterPro" id="IPR003591">
    <property type="entry name" value="Leu-rich_rpt_typical-subtyp"/>
</dbReference>
<evidence type="ECO:0000313" key="8">
    <source>
        <dbReference type="Proteomes" id="UP000195402"/>
    </source>
</evidence>
<dbReference type="FunCoup" id="A0A200QZK3">
    <property type="interactions" value="140"/>
</dbReference>
<reference evidence="7 8" key="1">
    <citation type="journal article" date="2017" name="Mol. Plant">
        <title>The Genome of Medicinal Plant Macleaya cordata Provides New Insights into Benzylisoquinoline Alkaloids Metabolism.</title>
        <authorList>
            <person name="Liu X."/>
            <person name="Liu Y."/>
            <person name="Huang P."/>
            <person name="Ma Y."/>
            <person name="Qing Z."/>
            <person name="Tang Q."/>
            <person name="Cao H."/>
            <person name="Cheng P."/>
            <person name="Zheng Y."/>
            <person name="Yuan Z."/>
            <person name="Zhou Y."/>
            <person name="Liu J."/>
            <person name="Tang Z."/>
            <person name="Zhuo Y."/>
            <person name="Zhang Y."/>
            <person name="Yu L."/>
            <person name="Huang J."/>
            <person name="Yang P."/>
            <person name="Peng Q."/>
            <person name="Zhang J."/>
            <person name="Jiang W."/>
            <person name="Zhang Z."/>
            <person name="Lin K."/>
            <person name="Ro D.K."/>
            <person name="Chen X."/>
            <person name="Xiong X."/>
            <person name="Shang Y."/>
            <person name="Huang S."/>
            <person name="Zeng J."/>
        </authorList>
    </citation>
    <scope>NUCLEOTIDE SEQUENCE [LARGE SCALE GENOMIC DNA]</scope>
    <source>
        <strain evidence="8">cv. BLH2017</strain>
        <tissue evidence="7">Root</tissue>
    </source>
</reference>
<dbReference type="AlphaFoldDB" id="A0A200QZK3"/>
<evidence type="ECO:0000256" key="3">
    <source>
        <dbReference type="ARBA" id="ARBA00022729"/>
    </source>
</evidence>
<evidence type="ECO:0000313" key="7">
    <source>
        <dbReference type="EMBL" id="OVA15903.1"/>
    </source>
</evidence>
<evidence type="ECO:0000256" key="6">
    <source>
        <dbReference type="SAM" id="SignalP"/>
    </source>
</evidence>
<dbReference type="Gene3D" id="3.80.10.10">
    <property type="entry name" value="Ribonuclease Inhibitor"/>
    <property type="match status" value="3"/>
</dbReference>
<dbReference type="PANTHER" id="PTHR48060:SF21">
    <property type="entry name" value="L DOMAIN-LIKE PROTEIN"/>
    <property type="match status" value="1"/>
</dbReference>
<keyword evidence="2" id="KW-0433">Leucine-rich repeat</keyword>
<organism evidence="7 8">
    <name type="scientific">Macleaya cordata</name>
    <name type="common">Five-seeded plume-poppy</name>
    <name type="synonym">Bocconia cordata</name>
    <dbReference type="NCBI Taxonomy" id="56857"/>
    <lineage>
        <taxon>Eukaryota</taxon>
        <taxon>Viridiplantae</taxon>
        <taxon>Streptophyta</taxon>
        <taxon>Embryophyta</taxon>
        <taxon>Tracheophyta</taxon>
        <taxon>Spermatophyta</taxon>
        <taxon>Magnoliopsida</taxon>
        <taxon>Ranunculales</taxon>
        <taxon>Papaveraceae</taxon>
        <taxon>Papaveroideae</taxon>
        <taxon>Macleaya</taxon>
    </lineage>
</organism>
<keyword evidence="3 6" id="KW-0732">Signal</keyword>
<proteinExistence type="predicted"/>
<protein>
    <submittedName>
        <fullName evidence="7">Leucine-rich repeat</fullName>
    </submittedName>
</protein>
<keyword evidence="4" id="KW-0677">Repeat</keyword>
<dbReference type="InterPro" id="IPR053211">
    <property type="entry name" value="DNA_repair-toleration"/>
</dbReference>
<dbReference type="Proteomes" id="UP000195402">
    <property type="component" value="Unassembled WGS sequence"/>
</dbReference>
<dbReference type="FunFam" id="3.80.10.10:FF:000400">
    <property type="entry name" value="Nuclear pore complex protein NUP107"/>
    <property type="match status" value="1"/>
</dbReference>
<comment type="caution">
    <text evidence="7">The sequence shown here is derived from an EMBL/GenBank/DDBJ whole genome shotgun (WGS) entry which is preliminary data.</text>
</comment>
<dbReference type="PANTHER" id="PTHR48060">
    <property type="entry name" value="DNA DAMAGE-REPAIR/TOLERATION PROTEIN DRT100"/>
    <property type="match status" value="1"/>
</dbReference>
<dbReference type="InParanoid" id="A0A200QZK3"/>
<dbReference type="InterPro" id="IPR032675">
    <property type="entry name" value="LRR_dom_sf"/>
</dbReference>